<accession>A0ABR0Q9M0</accession>
<evidence type="ECO:0000313" key="2">
    <source>
        <dbReference type="EMBL" id="KAK5835835.1"/>
    </source>
</evidence>
<evidence type="ECO:0000313" key="3">
    <source>
        <dbReference type="Proteomes" id="UP001358586"/>
    </source>
</evidence>
<sequence>MAIKLDLEKAYDRVDQARLLDSILSQFCRISRHKISVRKSSIFFSKYIGVDVRNQISQLIGFQEVQNLGTYLGVPFLHDRVSKNTLNFVVDKIRRKLQSWDARKLSFAGRITLGQSVLLSIPNYFMQSLMIPKGVCADIERLVRQFIWGCTEGQFKMALVGWDAICQPRARGGLGFRHLNDQNSSFLMKIGFSLNLDLFRVWVSEEVISRITSIPPPHPDFGSDRVEIRETLKRSIGRFVGSIKNLSELEFFFGRPFSKDFLLILYELDEELVTLVSVPFVGMIWKIWYGSWVYLSTDGAVSRDFGYAATGGVCSPFEAEVWGILDGILILLNKGFRRIIILIYNLEVAQNLSALNLEDLGIVVFRRTQRVMQSEGEWKIEHIPRNLNLVADSLAKLSLNWKSNLQIIVEALKEILDLLQADKANGYFM</sequence>
<keyword evidence="3" id="KW-1185">Reference proteome</keyword>
<dbReference type="Gene3D" id="3.30.420.10">
    <property type="entry name" value="Ribonuclease H-like superfamily/Ribonuclease H"/>
    <property type="match status" value="1"/>
</dbReference>
<dbReference type="InterPro" id="IPR044730">
    <property type="entry name" value="RNase_H-like_dom_plant"/>
</dbReference>
<dbReference type="InterPro" id="IPR036397">
    <property type="entry name" value="RNaseH_sf"/>
</dbReference>
<dbReference type="PANTHER" id="PTHR33116">
    <property type="entry name" value="REVERSE TRANSCRIPTASE ZINC-BINDING DOMAIN-CONTAINING PROTEIN-RELATED-RELATED"/>
    <property type="match status" value="1"/>
</dbReference>
<dbReference type="Pfam" id="PF13456">
    <property type="entry name" value="RVT_3"/>
    <property type="match status" value="1"/>
</dbReference>
<reference evidence="2 3" key="1">
    <citation type="submission" date="2023-03" db="EMBL/GenBank/DDBJ databases">
        <title>WGS of Gossypium arboreum.</title>
        <authorList>
            <person name="Yu D."/>
        </authorList>
    </citation>
    <scope>NUCLEOTIDE SEQUENCE [LARGE SCALE GENOMIC DNA]</scope>
    <source>
        <tissue evidence="2">Leaf</tissue>
    </source>
</reference>
<dbReference type="InterPro" id="IPR012337">
    <property type="entry name" value="RNaseH-like_sf"/>
</dbReference>
<dbReference type="Proteomes" id="UP001358586">
    <property type="component" value="Chromosome 4"/>
</dbReference>
<name>A0ABR0Q9M0_GOSAR</name>
<gene>
    <name evidence="2" type="ORF">PVK06_011547</name>
</gene>
<evidence type="ECO:0000259" key="1">
    <source>
        <dbReference type="Pfam" id="PF13456"/>
    </source>
</evidence>
<proteinExistence type="predicted"/>
<dbReference type="SUPFAM" id="SSF53098">
    <property type="entry name" value="Ribonuclease H-like"/>
    <property type="match status" value="1"/>
</dbReference>
<feature type="domain" description="RNase H type-1" evidence="1">
    <location>
        <begin position="310"/>
        <end position="397"/>
    </location>
</feature>
<dbReference type="PANTHER" id="PTHR33116:SF86">
    <property type="entry name" value="REVERSE TRANSCRIPTASE DOMAIN-CONTAINING PROTEIN"/>
    <property type="match status" value="1"/>
</dbReference>
<protein>
    <recommendedName>
        <fullName evidence="1">RNase H type-1 domain-containing protein</fullName>
    </recommendedName>
</protein>
<organism evidence="2 3">
    <name type="scientific">Gossypium arboreum</name>
    <name type="common">Tree cotton</name>
    <name type="synonym">Gossypium nanking</name>
    <dbReference type="NCBI Taxonomy" id="29729"/>
    <lineage>
        <taxon>Eukaryota</taxon>
        <taxon>Viridiplantae</taxon>
        <taxon>Streptophyta</taxon>
        <taxon>Embryophyta</taxon>
        <taxon>Tracheophyta</taxon>
        <taxon>Spermatophyta</taxon>
        <taxon>Magnoliopsida</taxon>
        <taxon>eudicotyledons</taxon>
        <taxon>Gunneridae</taxon>
        <taxon>Pentapetalae</taxon>
        <taxon>rosids</taxon>
        <taxon>malvids</taxon>
        <taxon>Malvales</taxon>
        <taxon>Malvaceae</taxon>
        <taxon>Malvoideae</taxon>
        <taxon>Gossypium</taxon>
    </lineage>
</organism>
<dbReference type="CDD" id="cd06222">
    <property type="entry name" value="RNase_H_like"/>
    <property type="match status" value="1"/>
</dbReference>
<dbReference type="InterPro" id="IPR002156">
    <property type="entry name" value="RNaseH_domain"/>
</dbReference>
<dbReference type="EMBL" id="JARKNE010000004">
    <property type="protein sequence ID" value="KAK5835835.1"/>
    <property type="molecule type" value="Genomic_DNA"/>
</dbReference>
<comment type="caution">
    <text evidence="2">The sequence shown here is derived from an EMBL/GenBank/DDBJ whole genome shotgun (WGS) entry which is preliminary data.</text>
</comment>